<keyword evidence="9" id="KW-0325">Glycoprotein</keyword>
<feature type="region of interest" description="Disordered" evidence="10">
    <location>
        <begin position="408"/>
        <end position="462"/>
    </location>
</feature>
<dbReference type="GO" id="GO:0001733">
    <property type="term" value="F:galactosylceramide sulfotransferase activity"/>
    <property type="evidence" value="ECO:0007669"/>
    <property type="project" value="InterPro"/>
</dbReference>
<keyword evidence="7" id="KW-0333">Golgi apparatus</keyword>
<dbReference type="Proteomes" id="UP000515135">
    <property type="component" value="Unplaced"/>
</dbReference>
<evidence type="ECO:0000256" key="2">
    <source>
        <dbReference type="ARBA" id="ARBA00008124"/>
    </source>
</evidence>
<dbReference type="GO" id="GO:0009247">
    <property type="term" value="P:glycolipid biosynthetic process"/>
    <property type="evidence" value="ECO:0007669"/>
    <property type="project" value="InterPro"/>
</dbReference>
<keyword evidence="3" id="KW-0808">Transferase</keyword>
<dbReference type="Gene3D" id="3.40.50.300">
    <property type="entry name" value="P-loop containing nucleotide triphosphate hydrolases"/>
    <property type="match status" value="1"/>
</dbReference>
<evidence type="ECO:0000256" key="8">
    <source>
        <dbReference type="ARBA" id="ARBA00023136"/>
    </source>
</evidence>
<dbReference type="OrthoDB" id="514299at2759"/>
<feature type="compositionally biased region" description="Basic residues" evidence="10">
    <location>
        <begin position="435"/>
        <end position="462"/>
    </location>
</feature>
<evidence type="ECO:0000256" key="7">
    <source>
        <dbReference type="ARBA" id="ARBA00023034"/>
    </source>
</evidence>
<sequence length="462" mass="54196">MTYLSVPSGVINVTSNVVQGVARPAAYNDTGWAEIVDDVGLGGRRCKKTRVESCKGLKSNWSLTETPPDSPHELCSAERKHFAFVKVHKAGSTTPYTVFQRFGRKRHLQFVLPSNERVDVGWPYLMKKEDYLQPIPGRPFDLLVDHTVYNREIFRNLLPNDTVYLAIVREPYSHLKSVLNWYSLVRKYGLQKTDPVDDLLKHPGELDRKWLVPREHKQPFSYTRNFMSYDLGLPIALADDETYVRDYIAQLDRDFLLVLVLEYFDESLVLLKRYMCWQLTDILYKIQNSLEYGYKEEELSPKMKMIHRNWSRADYLIYEHFNRTLWDKIAHEGEDFFNELARFKEINQMTTRFCDVTVVKNSTADKRFGATRWNDEFVIDGKFCGVLNTRHLLSLKRMHVEKLRNNGVNMPWPKWLGPPPKNPPDKKQPQPQNKPAKKKQSKSPAKRPVTFKRIKSSKKRRH</sequence>
<protein>
    <submittedName>
        <fullName evidence="12">Galactose-3-O-sulfotransferase 2-like</fullName>
    </submittedName>
</protein>
<dbReference type="Pfam" id="PF06990">
    <property type="entry name" value="Gal-3-0_sulfotr"/>
    <property type="match status" value="1"/>
</dbReference>
<comment type="similarity">
    <text evidence="2">Belongs to the galactose-3-O-sulfotransferase family.</text>
</comment>
<keyword evidence="11" id="KW-1185">Reference proteome</keyword>
<evidence type="ECO:0000313" key="12">
    <source>
        <dbReference type="RefSeq" id="XP_019618949.1"/>
    </source>
</evidence>
<dbReference type="RefSeq" id="XP_019618949.1">
    <property type="nucleotide sequence ID" value="XM_019763390.1"/>
</dbReference>
<organism evidence="11 12">
    <name type="scientific">Branchiostoma belcheri</name>
    <name type="common">Amphioxus</name>
    <dbReference type="NCBI Taxonomy" id="7741"/>
    <lineage>
        <taxon>Eukaryota</taxon>
        <taxon>Metazoa</taxon>
        <taxon>Chordata</taxon>
        <taxon>Cephalochordata</taxon>
        <taxon>Leptocardii</taxon>
        <taxon>Amphioxiformes</taxon>
        <taxon>Branchiostomatidae</taxon>
        <taxon>Branchiostoma</taxon>
    </lineage>
</organism>
<keyword evidence="8" id="KW-0472">Membrane</keyword>
<evidence type="ECO:0000256" key="9">
    <source>
        <dbReference type="ARBA" id="ARBA00023180"/>
    </source>
</evidence>
<dbReference type="KEGG" id="bbel:109465903"/>
<reference evidence="12" key="1">
    <citation type="submission" date="2025-08" db="UniProtKB">
        <authorList>
            <consortium name="RefSeq"/>
        </authorList>
    </citation>
    <scope>IDENTIFICATION</scope>
    <source>
        <tissue evidence="12">Gonad</tissue>
    </source>
</reference>
<evidence type="ECO:0000313" key="11">
    <source>
        <dbReference type="Proteomes" id="UP000515135"/>
    </source>
</evidence>
<evidence type="ECO:0000256" key="3">
    <source>
        <dbReference type="ARBA" id="ARBA00022679"/>
    </source>
</evidence>
<dbReference type="PANTHER" id="PTHR14647">
    <property type="entry name" value="GALACTOSE-3-O-SULFOTRANSFERASE"/>
    <property type="match status" value="1"/>
</dbReference>
<keyword evidence="6" id="KW-1133">Transmembrane helix</keyword>
<name>A0A6P4Y9F1_BRABE</name>
<dbReference type="AlphaFoldDB" id="A0A6P4Y9F1"/>
<comment type="subcellular location">
    <subcellularLocation>
        <location evidence="1">Golgi apparatus membrane</location>
        <topology evidence="1">Single-pass type II membrane protein</topology>
    </subcellularLocation>
</comment>
<keyword evidence="5" id="KW-0735">Signal-anchor</keyword>
<proteinExistence type="inferred from homology"/>
<keyword evidence="4" id="KW-0812">Transmembrane</keyword>
<evidence type="ECO:0000256" key="6">
    <source>
        <dbReference type="ARBA" id="ARBA00022989"/>
    </source>
</evidence>
<evidence type="ECO:0000256" key="5">
    <source>
        <dbReference type="ARBA" id="ARBA00022968"/>
    </source>
</evidence>
<evidence type="ECO:0000256" key="1">
    <source>
        <dbReference type="ARBA" id="ARBA00004323"/>
    </source>
</evidence>
<evidence type="ECO:0000256" key="4">
    <source>
        <dbReference type="ARBA" id="ARBA00022692"/>
    </source>
</evidence>
<accession>A0A6P4Y9F1</accession>
<dbReference type="InterPro" id="IPR009729">
    <property type="entry name" value="Gal-3-0_sulfotransfrase"/>
</dbReference>
<dbReference type="SUPFAM" id="SSF52540">
    <property type="entry name" value="P-loop containing nucleoside triphosphate hydrolases"/>
    <property type="match status" value="1"/>
</dbReference>
<dbReference type="GO" id="GO:0000139">
    <property type="term" value="C:Golgi membrane"/>
    <property type="evidence" value="ECO:0007669"/>
    <property type="project" value="UniProtKB-SubCell"/>
</dbReference>
<dbReference type="PANTHER" id="PTHR14647:SF87">
    <property type="entry name" value="PUTATIVE-RELATED"/>
    <property type="match status" value="1"/>
</dbReference>
<dbReference type="InterPro" id="IPR027417">
    <property type="entry name" value="P-loop_NTPase"/>
</dbReference>
<gene>
    <name evidence="12" type="primary">LOC109465903</name>
</gene>
<evidence type="ECO:0000256" key="10">
    <source>
        <dbReference type="SAM" id="MobiDB-lite"/>
    </source>
</evidence>
<dbReference type="GeneID" id="109465903"/>